<accession>A0A9X7BHS4</accession>
<gene>
    <name evidence="1" type="ORF">BVF97_13075</name>
    <name evidence="2" type="ORF">COJ61_24225</name>
    <name evidence="3" type="ORF">COK99_31120</name>
</gene>
<comment type="caution">
    <text evidence="3">The sequence shown here is derived from an EMBL/GenBank/DDBJ whole genome shotgun (WGS) entry which is preliminary data.</text>
</comment>
<dbReference type="Proteomes" id="UP000223839">
    <property type="component" value="Unassembled WGS sequence"/>
</dbReference>
<evidence type="ECO:0000313" key="5">
    <source>
        <dbReference type="Proteomes" id="UP000223366"/>
    </source>
</evidence>
<dbReference type="AlphaFoldDB" id="A0A9X7BHS4"/>
<proteinExistence type="predicted"/>
<evidence type="ECO:0000313" key="3">
    <source>
        <dbReference type="EMBL" id="PFV24081.1"/>
    </source>
</evidence>
<reference evidence="1 4" key="1">
    <citation type="submission" date="2017-01" db="EMBL/GenBank/DDBJ databases">
        <title>Draft Genome Sequence of Bacillus thuringiensis DNG9.</title>
        <authorList>
            <person name="Rosana A.R."/>
            <person name="Daas M.S."/>
            <person name="Acedo J.Z."/>
            <person name="Case R.J."/>
            <person name="Vederas J.C."/>
            <person name="Nateche F."/>
            <person name="Kebbouche-Gana S."/>
        </authorList>
    </citation>
    <scope>NUCLEOTIDE SEQUENCE [LARGE SCALE GENOMIC DNA]</scope>
    <source>
        <strain evidence="1 4">DNG9</strain>
    </source>
</reference>
<evidence type="ECO:0000313" key="2">
    <source>
        <dbReference type="EMBL" id="PFM86860.1"/>
    </source>
</evidence>
<dbReference type="Proteomes" id="UP000223366">
    <property type="component" value="Unassembled WGS sequence"/>
</dbReference>
<evidence type="ECO:0000313" key="1">
    <source>
        <dbReference type="EMBL" id="OPD53297.1"/>
    </source>
</evidence>
<dbReference type="Proteomes" id="UP000190187">
    <property type="component" value="Unassembled WGS sequence"/>
</dbReference>
<organism evidence="3 5">
    <name type="scientific">Bacillus thuringiensis</name>
    <dbReference type="NCBI Taxonomy" id="1428"/>
    <lineage>
        <taxon>Bacteria</taxon>
        <taxon>Bacillati</taxon>
        <taxon>Bacillota</taxon>
        <taxon>Bacilli</taxon>
        <taxon>Bacillales</taxon>
        <taxon>Bacillaceae</taxon>
        <taxon>Bacillus</taxon>
        <taxon>Bacillus cereus group</taxon>
    </lineage>
</organism>
<evidence type="ECO:0000313" key="6">
    <source>
        <dbReference type="Proteomes" id="UP000223839"/>
    </source>
</evidence>
<dbReference type="EMBL" id="NUYG01000056">
    <property type="protein sequence ID" value="PFM86860.1"/>
    <property type="molecule type" value="Genomic_DNA"/>
</dbReference>
<sequence>MFILHNENLFFLTYSLQITYVQNSFYNRIEGASVPESSKYFPINIFIKKKNRFFSLLCFFFSFWGTINS</sequence>
<dbReference type="EMBL" id="MSTN01000004">
    <property type="protein sequence ID" value="OPD53297.1"/>
    <property type="molecule type" value="Genomic_DNA"/>
</dbReference>
<reference evidence="5 6" key="2">
    <citation type="submission" date="2017-09" db="EMBL/GenBank/DDBJ databases">
        <title>Large-scale bioinformatics analysis of Bacillus genomes uncovers conserved roles of natural products in bacterial physiology.</title>
        <authorList>
            <consortium name="Agbiome Team Llc"/>
            <person name="Bleich R.M."/>
            <person name="Grubbs K.J."/>
            <person name="Santa Maria K.C."/>
            <person name="Allen S.E."/>
            <person name="Farag S."/>
            <person name="Shank E.A."/>
            <person name="Bowers A."/>
        </authorList>
    </citation>
    <scope>NUCLEOTIDE SEQUENCE [LARGE SCALE GENOMIC DNA]</scope>
    <source>
        <strain evidence="3 5">AFS060060</strain>
        <strain evidence="2 6">AFS077661</strain>
    </source>
</reference>
<name>A0A9X7BHS4_BACTU</name>
<dbReference type="EMBL" id="NVDU01000118">
    <property type="protein sequence ID" value="PFV24081.1"/>
    <property type="molecule type" value="Genomic_DNA"/>
</dbReference>
<evidence type="ECO:0000313" key="4">
    <source>
        <dbReference type="Proteomes" id="UP000190187"/>
    </source>
</evidence>
<protein>
    <submittedName>
        <fullName evidence="3">Uncharacterized protein</fullName>
    </submittedName>
</protein>